<sequence length="175" mass="19369">MTGANDTDTPGPWFDGVKHLSQKEPDIVNVNAAKRKTIAIAGTSMSGLMIYLVLHQAGFINITMSEASNCIGAGADAWKTVDGGLSRLPQSFQPLVGKNLRFNTKIELQKAQLPVVDIRLHRGGGGFRFTVVRQWRLPLINVTMLDAIKNLVYDTSCKAVLEFQERFWEKLDNPV</sequence>
<evidence type="ECO:0000313" key="1">
    <source>
        <dbReference type="EMBL" id="EFY91588.1"/>
    </source>
</evidence>
<name>E9DXX5_METAQ</name>
<accession>E9DXX5</accession>
<organism evidence="2">
    <name type="scientific">Metarhizium acridum (strain CQMa 102)</name>
    <dbReference type="NCBI Taxonomy" id="655827"/>
    <lineage>
        <taxon>Eukaryota</taxon>
        <taxon>Fungi</taxon>
        <taxon>Dikarya</taxon>
        <taxon>Ascomycota</taxon>
        <taxon>Pezizomycotina</taxon>
        <taxon>Sordariomycetes</taxon>
        <taxon>Hypocreomycetidae</taxon>
        <taxon>Hypocreales</taxon>
        <taxon>Clavicipitaceae</taxon>
        <taxon>Metarhizium</taxon>
    </lineage>
</organism>
<dbReference type="InParanoid" id="E9DXX5"/>
<keyword evidence="2" id="KW-1185">Reference proteome</keyword>
<dbReference type="AlphaFoldDB" id="E9DXX5"/>
<protein>
    <submittedName>
        <fullName evidence="1">L-amino-acid oxidase</fullName>
    </submittedName>
</protein>
<gene>
    <name evidence="1" type="ORF">MAC_02473</name>
</gene>
<dbReference type="OrthoDB" id="7777654at2759"/>
<dbReference type="HOGENOM" id="CLU_1532955_0_0_1"/>
<dbReference type="Gene3D" id="3.50.50.60">
    <property type="entry name" value="FAD/NAD(P)-binding domain"/>
    <property type="match status" value="1"/>
</dbReference>
<dbReference type="eggNOG" id="ENOG502T5BZ">
    <property type="taxonomic scope" value="Eukaryota"/>
</dbReference>
<evidence type="ECO:0000313" key="2">
    <source>
        <dbReference type="Proteomes" id="UP000002499"/>
    </source>
</evidence>
<reference evidence="1 2" key="1">
    <citation type="journal article" date="2011" name="PLoS Genet.">
        <title>Genome sequencing and comparative transcriptomics of the model entomopathogenic fungi Metarhizium anisopliae and M. acridum.</title>
        <authorList>
            <person name="Gao Q."/>
            <person name="Jin K."/>
            <person name="Ying S.H."/>
            <person name="Zhang Y."/>
            <person name="Xiao G."/>
            <person name="Shang Y."/>
            <person name="Duan Z."/>
            <person name="Hu X."/>
            <person name="Xie X.Q."/>
            <person name="Zhou G."/>
            <person name="Peng G."/>
            <person name="Luo Z."/>
            <person name="Huang W."/>
            <person name="Wang B."/>
            <person name="Fang W."/>
            <person name="Wang S."/>
            <person name="Zhong Y."/>
            <person name="Ma L.J."/>
            <person name="St Leger R.J."/>
            <person name="Zhao G.P."/>
            <person name="Pei Y."/>
            <person name="Feng M.G."/>
            <person name="Xia Y."/>
            <person name="Wang C."/>
        </authorList>
    </citation>
    <scope>NUCLEOTIDE SEQUENCE [LARGE SCALE GENOMIC DNA]</scope>
    <source>
        <strain evidence="1 2">CQMa 102</strain>
    </source>
</reference>
<dbReference type="Gene3D" id="3.90.660.10">
    <property type="match status" value="1"/>
</dbReference>
<dbReference type="Proteomes" id="UP000002499">
    <property type="component" value="Unassembled WGS sequence"/>
</dbReference>
<proteinExistence type="predicted"/>
<dbReference type="InterPro" id="IPR036188">
    <property type="entry name" value="FAD/NAD-bd_sf"/>
</dbReference>
<dbReference type="EMBL" id="GL698481">
    <property type="protein sequence ID" value="EFY91588.1"/>
    <property type="molecule type" value="Genomic_DNA"/>
</dbReference>